<evidence type="ECO:0000256" key="1">
    <source>
        <dbReference type="ARBA" id="ARBA00004167"/>
    </source>
</evidence>
<keyword evidence="4" id="KW-0472">Membrane</keyword>
<dbReference type="Pfam" id="PF12528">
    <property type="entry name" value="T2SSppdC"/>
    <property type="match status" value="1"/>
</dbReference>
<keyword evidence="7" id="KW-1185">Reference proteome</keyword>
<organism evidence="6 7">
    <name type="scientific">Pectobacterium cacticida</name>
    <dbReference type="NCBI Taxonomy" id="69221"/>
    <lineage>
        <taxon>Bacteria</taxon>
        <taxon>Pseudomonadati</taxon>
        <taxon>Pseudomonadota</taxon>
        <taxon>Gammaproteobacteria</taxon>
        <taxon>Enterobacterales</taxon>
        <taxon>Pectobacteriaceae</taxon>
        <taxon>Pectobacterium</taxon>
    </lineage>
</organism>
<accession>A0ABZ2GA33</accession>
<evidence type="ECO:0000256" key="4">
    <source>
        <dbReference type="SAM" id="Phobius"/>
    </source>
</evidence>
<name>A0ABZ2GA33_9GAMM</name>
<dbReference type="RefSeq" id="WP_264497883.1">
    <property type="nucleotide sequence ID" value="NZ_CP109947.1"/>
</dbReference>
<dbReference type="Proteomes" id="UP001379444">
    <property type="component" value="Chromosome"/>
</dbReference>
<keyword evidence="3" id="KW-0653">Protein transport</keyword>
<evidence type="ECO:0000313" key="7">
    <source>
        <dbReference type="Proteomes" id="UP001379444"/>
    </source>
</evidence>
<evidence type="ECO:0000259" key="5">
    <source>
        <dbReference type="Pfam" id="PF12528"/>
    </source>
</evidence>
<sequence length="135" mass="15420">MKLNSDEAENSIEGHGRIKRQSGFSLVETLVAALLFAVSLMGLLHYHQILRQSFQHQLQQRQAWRFALQQLEAFEAGVPYHPPYLEDTASLASKNWQFSLLAPVSNGECRQVTASVMTPRRYQATLSRWFCRSPV</sequence>
<feature type="domain" description="Prepilin peptidase dependent protein C-like C-terminal" evidence="5">
    <location>
        <begin position="46"/>
        <end position="132"/>
    </location>
</feature>
<protein>
    <submittedName>
        <fullName evidence="6">Prepilin-type N-terminal cleavage/methylation domain-containing protein</fullName>
    </submittedName>
</protein>
<comment type="subcellular location">
    <subcellularLocation>
        <location evidence="1">Membrane</location>
        <topology evidence="1">Single-pass membrane protein</topology>
    </subcellularLocation>
</comment>
<reference evidence="6 7" key="1">
    <citation type="journal article" date="2024" name="Front. Plant Sci.">
        <title>Comprehensive phenomic and genomic studies of the species, Pectobacterium cacticida and proposal for reclassification as Alcorniella cacticida comb. nov.</title>
        <authorList>
            <person name="Jonca J."/>
            <person name="Pirhonen M."/>
            <person name="Waleron M.M."/>
            <person name="Gawor J."/>
            <person name="Mrozik A."/>
            <person name="Smoktunowicz M."/>
            <person name="Waleron K."/>
            <person name="Waleron M."/>
        </authorList>
    </citation>
    <scope>NUCLEOTIDE SEQUENCE [LARGE SCALE GENOMIC DNA]</scope>
    <source>
        <strain evidence="6 7">DPMP6</strain>
    </source>
</reference>
<dbReference type="PROSITE" id="PS00409">
    <property type="entry name" value="PROKAR_NTER_METHYL"/>
    <property type="match status" value="1"/>
</dbReference>
<evidence type="ECO:0000313" key="6">
    <source>
        <dbReference type="EMBL" id="WWO38067.1"/>
    </source>
</evidence>
<proteinExistence type="predicted"/>
<feature type="transmembrane region" description="Helical" evidence="4">
    <location>
        <begin position="26"/>
        <end position="46"/>
    </location>
</feature>
<dbReference type="InterPro" id="IPR012902">
    <property type="entry name" value="N_methyl_site"/>
</dbReference>
<keyword evidence="4" id="KW-0812">Transmembrane</keyword>
<evidence type="ECO:0000256" key="3">
    <source>
        <dbReference type="ARBA" id="ARBA00022927"/>
    </source>
</evidence>
<dbReference type="Pfam" id="PF07963">
    <property type="entry name" value="N_methyl"/>
    <property type="match status" value="1"/>
</dbReference>
<dbReference type="EMBL" id="CP125967">
    <property type="protein sequence ID" value="WWO38067.1"/>
    <property type="molecule type" value="Genomic_DNA"/>
</dbReference>
<keyword evidence="4" id="KW-1133">Transmembrane helix</keyword>
<evidence type="ECO:0000256" key="2">
    <source>
        <dbReference type="ARBA" id="ARBA00022448"/>
    </source>
</evidence>
<keyword evidence="2" id="KW-0813">Transport</keyword>
<dbReference type="InterPro" id="IPR022204">
    <property type="entry name" value="PpdC-like_C"/>
</dbReference>
<gene>
    <name evidence="6" type="ORF">QNA12_16360</name>
</gene>